<dbReference type="Pfam" id="PF13416">
    <property type="entry name" value="SBP_bac_8"/>
    <property type="match status" value="1"/>
</dbReference>
<evidence type="ECO:0000256" key="4">
    <source>
        <dbReference type="ARBA" id="ARBA00022729"/>
    </source>
</evidence>
<organism evidence="6 7">
    <name type="scientific">Anaerobacillus alkaliphilus</name>
    <dbReference type="NCBI Taxonomy" id="1548597"/>
    <lineage>
        <taxon>Bacteria</taxon>
        <taxon>Bacillati</taxon>
        <taxon>Bacillota</taxon>
        <taxon>Bacilli</taxon>
        <taxon>Bacillales</taxon>
        <taxon>Bacillaceae</taxon>
        <taxon>Anaerobacillus</taxon>
    </lineage>
</organism>
<evidence type="ECO:0000313" key="6">
    <source>
        <dbReference type="EMBL" id="RXJ01766.1"/>
    </source>
</evidence>
<dbReference type="InterPro" id="IPR050490">
    <property type="entry name" value="Bact_solute-bd_prot1"/>
</dbReference>
<keyword evidence="3" id="KW-0813">Transport</keyword>
<dbReference type="PROSITE" id="PS51257">
    <property type="entry name" value="PROKAR_LIPOPROTEIN"/>
    <property type="match status" value="1"/>
</dbReference>
<dbReference type="SUPFAM" id="SSF53850">
    <property type="entry name" value="Periplasmic binding protein-like II"/>
    <property type="match status" value="1"/>
</dbReference>
<name>A0A4Q0VT87_9BACI</name>
<dbReference type="CDD" id="cd14748">
    <property type="entry name" value="PBP2_UgpB"/>
    <property type="match status" value="1"/>
</dbReference>
<dbReference type="AlphaFoldDB" id="A0A4Q0VT87"/>
<sequence length="448" mass="49558">MGVEWVKKSFLVILMMLLAFTMSACGNTSKAVQKTEDGKVIVDFWYALGGNLGEAVTQMVDEFNASQDKVHVNAVYQGSYEESLTQLRQLAGTSNAPAVVQVFEVGTKYMIESGYIEPMQTFIDKDKFDLSQLEENILSYYKVDGKLYSMPFNTSNAIMVYNKDMFKQAGLDPENPPRTFSEVSAAAKKIRSHFGTNVHGFSVVTHGWFTEQMIANQGGLYVDNNNGRSGEPTATSINGEEGQRWFKWLHEMKQDGTLGDYGRAWDDHRAAFLGETVAMYLDSTASLAGTVTNAEFEVGTAFLPTADGMDPQGVIVGGASIWMMTDIPKETQNAAWEFIKFTAKPEVQAKWAANTGYFPITKAAYDQDVLKDRYNEYPQFLTAVQQLQNTSVTPATQGALIGVFPEAREKVVNAVESIHGGADPIEAINKAAEEINAELENYKRVNQK</sequence>
<comment type="caution">
    <text evidence="6">The sequence shown here is derived from an EMBL/GenBank/DDBJ whole genome shotgun (WGS) entry which is preliminary data.</text>
</comment>
<dbReference type="GO" id="GO:0030313">
    <property type="term" value="C:cell envelope"/>
    <property type="evidence" value="ECO:0007669"/>
    <property type="project" value="UniProtKB-SubCell"/>
</dbReference>
<evidence type="ECO:0000313" key="7">
    <source>
        <dbReference type="Proteomes" id="UP000290649"/>
    </source>
</evidence>
<evidence type="ECO:0000256" key="2">
    <source>
        <dbReference type="ARBA" id="ARBA00008520"/>
    </source>
</evidence>
<proteinExistence type="inferred from homology"/>
<dbReference type="PANTHER" id="PTHR43649">
    <property type="entry name" value="ARABINOSE-BINDING PROTEIN-RELATED"/>
    <property type="match status" value="1"/>
</dbReference>
<keyword evidence="7" id="KW-1185">Reference proteome</keyword>
<dbReference type="Proteomes" id="UP000290649">
    <property type="component" value="Unassembled WGS sequence"/>
</dbReference>
<evidence type="ECO:0000256" key="1">
    <source>
        <dbReference type="ARBA" id="ARBA00004196"/>
    </source>
</evidence>
<feature type="signal peptide" evidence="5">
    <location>
        <begin position="1"/>
        <end position="24"/>
    </location>
</feature>
<comment type="similarity">
    <text evidence="2">Belongs to the bacterial solute-binding protein 1 family.</text>
</comment>
<dbReference type="OrthoDB" id="9795467at2"/>
<gene>
    <name evidence="6" type="ORF">DS745_09830</name>
</gene>
<dbReference type="EMBL" id="QOUX01000032">
    <property type="protein sequence ID" value="RXJ01766.1"/>
    <property type="molecule type" value="Genomic_DNA"/>
</dbReference>
<protein>
    <submittedName>
        <fullName evidence="6">Extracellular solute-binding protein</fullName>
    </submittedName>
</protein>
<evidence type="ECO:0000256" key="3">
    <source>
        <dbReference type="ARBA" id="ARBA00022448"/>
    </source>
</evidence>
<feature type="chain" id="PRO_5038685782" evidence="5">
    <location>
        <begin position="25"/>
        <end position="448"/>
    </location>
</feature>
<reference evidence="6 7" key="1">
    <citation type="journal article" date="2019" name="Int. J. Syst. Evol. Microbiol.">
        <title>Anaerobacillus alkaliphilus sp. nov., a novel alkaliphilic and moderately halophilic bacterium.</title>
        <authorList>
            <person name="Borsodi A.K."/>
            <person name="Aszalos J.M."/>
            <person name="Bihari P."/>
            <person name="Nagy I."/>
            <person name="Schumann P."/>
            <person name="Sproer C."/>
            <person name="Kovacs A.L."/>
            <person name="Boka K."/>
            <person name="Dobosy P."/>
            <person name="Ovari M."/>
            <person name="Szili-Kovacs T."/>
            <person name="Toth E."/>
        </authorList>
    </citation>
    <scope>NUCLEOTIDE SEQUENCE [LARGE SCALE GENOMIC DNA]</scope>
    <source>
        <strain evidence="6 7">B16-10</strain>
    </source>
</reference>
<dbReference type="PANTHER" id="PTHR43649:SF31">
    <property type="entry name" value="SN-GLYCEROL-3-PHOSPHATE-BINDING PERIPLASMIC PROTEIN UGPB"/>
    <property type="match status" value="1"/>
</dbReference>
<dbReference type="Gene3D" id="3.40.190.10">
    <property type="entry name" value="Periplasmic binding protein-like II"/>
    <property type="match status" value="2"/>
</dbReference>
<dbReference type="RefSeq" id="WP_129078065.1">
    <property type="nucleotide sequence ID" value="NZ_QOUX01000032.1"/>
</dbReference>
<evidence type="ECO:0000256" key="5">
    <source>
        <dbReference type="SAM" id="SignalP"/>
    </source>
</evidence>
<keyword evidence="4 5" id="KW-0732">Signal</keyword>
<dbReference type="InterPro" id="IPR006059">
    <property type="entry name" value="SBP"/>
</dbReference>
<accession>A0A4Q0VT87</accession>
<comment type="subcellular location">
    <subcellularLocation>
        <location evidence="1">Cell envelope</location>
    </subcellularLocation>
</comment>